<evidence type="ECO:0000313" key="1">
    <source>
        <dbReference type="EMBL" id="RNL62991.1"/>
    </source>
</evidence>
<dbReference type="InterPro" id="IPR016024">
    <property type="entry name" value="ARM-type_fold"/>
</dbReference>
<reference evidence="1 2" key="1">
    <citation type="submission" date="2018-11" db="EMBL/GenBank/DDBJ databases">
        <authorList>
            <person name="Li F."/>
        </authorList>
    </citation>
    <scope>NUCLEOTIDE SEQUENCE [LARGE SCALE GENOMIC DNA]</scope>
    <source>
        <strain evidence="1 2">Gsoil 097</strain>
    </source>
</reference>
<dbReference type="InterPro" id="IPR014825">
    <property type="entry name" value="DNA_alkylation"/>
</dbReference>
<name>A0A3N0CI88_9ACTN</name>
<proteinExistence type="predicted"/>
<accession>A0A3N0CI88</accession>
<sequence>MTELADRLHRELHEAADPELAPAMAAYMKVAENGTLPFLGIRRPAVRRLARAAAKGASPELLVATVRDLWENADYREERYAAQDILGLRWSAGRLDLLDLHREMAQTGAWWDHVDEVAHRIADLLDTHPVEVSATLREWSTSEDLWLRRLAIIGQLGRRERVDLDLLAAVIEPNTADREFFIRKAIGWALRDAARVRAAWVLDFVATTELSPLSRREALKHLG</sequence>
<dbReference type="RefSeq" id="WP_123228283.1">
    <property type="nucleotide sequence ID" value="NZ_RJSE01000007.1"/>
</dbReference>
<evidence type="ECO:0000313" key="2">
    <source>
        <dbReference type="Proteomes" id="UP000267128"/>
    </source>
</evidence>
<dbReference type="SUPFAM" id="SSF48371">
    <property type="entry name" value="ARM repeat"/>
    <property type="match status" value="1"/>
</dbReference>
<dbReference type="Proteomes" id="UP000267128">
    <property type="component" value="Unassembled WGS sequence"/>
</dbReference>
<comment type="caution">
    <text evidence="1">The sequence shown here is derived from an EMBL/GenBank/DDBJ whole genome shotgun (WGS) entry which is preliminary data.</text>
</comment>
<dbReference type="Gene3D" id="1.25.10.90">
    <property type="match status" value="1"/>
</dbReference>
<keyword evidence="2" id="KW-1185">Reference proteome</keyword>
<dbReference type="AlphaFoldDB" id="A0A3N0CI88"/>
<protein>
    <submittedName>
        <fullName evidence="1">DNA alkylation repair protein</fullName>
    </submittedName>
</protein>
<organism evidence="1 2">
    <name type="scientific">Nocardioides marmoriginsengisoli</name>
    <dbReference type="NCBI Taxonomy" id="661483"/>
    <lineage>
        <taxon>Bacteria</taxon>
        <taxon>Bacillati</taxon>
        <taxon>Actinomycetota</taxon>
        <taxon>Actinomycetes</taxon>
        <taxon>Propionibacteriales</taxon>
        <taxon>Nocardioidaceae</taxon>
        <taxon>Nocardioides</taxon>
    </lineage>
</organism>
<dbReference type="PANTHER" id="PTHR34070:SF1">
    <property type="entry name" value="DNA ALKYLATION REPAIR PROTEIN"/>
    <property type="match status" value="1"/>
</dbReference>
<dbReference type="PANTHER" id="PTHR34070">
    <property type="entry name" value="ARMADILLO-TYPE FOLD"/>
    <property type="match status" value="1"/>
</dbReference>
<gene>
    <name evidence="1" type="ORF">EFK50_14845</name>
</gene>
<dbReference type="OrthoDB" id="9775346at2"/>
<dbReference type="Pfam" id="PF08713">
    <property type="entry name" value="DNA_alkylation"/>
    <property type="match status" value="1"/>
</dbReference>
<dbReference type="EMBL" id="RJSE01000007">
    <property type="protein sequence ID" value="RNL62991.1"/>
    <property type="molecule type" value="Genomic_DNA"/>
</dbReference>